<feature type="transmembrane region" description="Helical" evidence="7">
    <location>
        <begin position="141"/>
        <end position="162"/>
    </location>
</feature>
<feature type="transmembrane region" description="Helical" evidence="7">
    <location>
        <begin position="223"/>
        <end position="245"/>
    </location>
</feature>
<evidence type="ECO:0000313" key="10">
    <source>
        <dbReference type="Proteomes" id="UP000070700"/>
    </source>
</evidence>
<keyword evidence="3 7" id="KW-1133">Transmembrane helix</keyword>
<feature type="region of interest" description="Disordered" evidence="6">
    <location>
        <begin position="330"/>
        <end position="394"/>
    </location>
</feature>
<feature type="transmembrane region" description="Helical" evidence="7">
    <location>
        <begin position="187"/>
        <end position="211"/>
    </location>
</feature>
<dbReference type="InParanoid" id="A0A194XH38"/>
<evidence type="ECO:0000256" key="3">
    <source>
        <dbReference type="ARBA" id="ARBA00022989"/>
    </source>
</evidence>
<feature type="transmembrane region" description="Helical" evidence="7">
    <location>
        <begin position="257"/>
        <end position="277"/>
    </location>
</feature>
<feature type="transmembrane region" description="Helical" evidence="7">
    <location>
        <begin position="60"/>
        <end position="80"/>
    </location>
</feature>
<dbReference type="AlphaFoldDB" id="A0A194XH38"/>
<feature type="transmembrane region" description="Helical" evidence="7">
    <location>
        <begin position="100"/>
        <end position="121"/>
    </location>
</feature>
<comment type="similarity">
    <text evidence="5">Belongs to the SAT4 family.</text>
</comment>
<accession>A0A194XH38</accession>
<gene>
    <name evidence="9" type="ORF">LY89DRAFT_731510</name>
</gene>
<sequence>MQMPSLSVIESFPTPNYVDPAVRGPANIITVSIFFPLALLIVGIRTYTRTCLSKSFGADDWFILAALLPTTAFAIMTLLAELHFGWNRHIWDVQLSTISTGLKIILCTEVLFCLATSLTKLSMLTLIYRLVSHSSSIISRVILGAIVLVSAQGTAFVFAAIFQCRTPSLYWTLSFKPQPECISETKLLLGAGIVNTITDLVVVVLPVPIVWHLKIPFKQQAILITLFAVGFCITLIGAVRTYYLYKVTSQWDKTWEAYPVWLTSSLELYVGIICASIPATKRFFTRLGLSWLRSSTASRPPTTTVPSHHTQEEHEIGVFPLHEYSDDKKDVETRSVSGAESGSKYKVPHLERPQTSYSKETAVGGISEVRDSDSQHCLVERDYEERVDTPSRFT</sequence>
<dbReference type="RefSeq" id="XP_018073442.1">
    <property type="nucleotide sequence ID" value="XM_018219580.1"/>
</dbReference>
<keyword evidence="10" id="KW-1185">Reference proteome</keyword>
<dbReference type="EMBL" id="KQ947411">
    <property type="protein sequence ID" value="KUJ19087.1"/>
    <property type="molecule type" value="Genomic_DNA"/>
</dbReference>
<reference evidence="9 10" key="1">
    <citation type="submission" date="2015-10" db="EMBL/GenBank/DDBJ databases">
        <title>Full genome of DAOMC 229536 Phialocephala scopiformis, a fungal endophyte of spruce producing the potent anti-insectan compound rugulosin.</title>
        <authorList>
            <consortium name="DOE Joint Genome Institute"/>
            <person name="Walker A.K."/>
            <person name="Frasz S.L."/>
            <person name="Seifert K.A."/>
            <person name="Miller J.D."/>
            <person name="Mondo S.J."/>
            <person name="Labutti K."/>
            <person name="Lipzen A."/>
            <person name="Dockter R."/>
            <person name="Kennedy M."/>
            <person name="Grigoriev I.V."/>
            <person name="Spatafora J.W."/>
        </authorList>
    </citation>
    <scope>NUCLEOTIDE SEQUENCE [LARGE SCALE GENOMIC DNA]</scope>
    <source>
        <strain evidence="9 10">CBS 120377</strain>
    </source>
</reference>
<dbReference type="PANTHER" id="PTHR33048:SF129">
    <property type="entry name" value="INTEGRAL MEMBRANE PROTEIN-RELATED"/>
    <property type="match status" value="1"/>
</dbReference>
<name>A0A194XH38_MOLSC</name>
<dbReference type="Pfam" id="PF20684">
    <property type="entry name" value="Fung_rhodopsin"/>
    <property type="match status" value="1"/>
</dbReference>
<comment type="subcellular location">
    <subcellularLocation>
        <location evidence="1">Membrane</location>
        <topology evidence="1">Multi-pass membrane protein</topology>
    </subcellularLocation>
</comment>
<evidence type="ECO:0000313" key="9">
    <source>
        <dbReference type="EMBL" id="KUJ19087.1"/>
    </source>
</evidence>
<dbReference type="InterPro" id="IPR049326">
    <property type="entry name" value="Rhodopsin_dom_fungi"/>
</dbReference>
<keyword evidence="2 7" id="KW-0812">Transmembrane</keyword>
<dbReference type="Proteomes" id="UP000070700">
    <property type="component" value="Unassembled WGS sequence"/>
</dbReference>
<protein>
    <recommendedName>
        <fullName evidence="8">Rhodopsin domain-containing protein</fullName>
    </recommendedName>
</protein>
<feature type="compositionally biased region" description="Basic and acidic residues" evidence="6">
    <location>
        <begin position="368"/>
        <end position="394"/>
    </location>
</feature>
<organism evidence="9 10">
    <name type="scientific">Mollisia scopiformis</name>
    <name type="common">Conifer needle endophyte fungus</name>
    <name type="synonym">Phialocephala scopiformis</name>
    <dbReference type="NCBI Taxonomy" id="149040"/>
    <lineage>
        <taxon>Eukaryota</taxon>
        <taxon>Fungi</taxon>
        <taxon>Dikarya</taxon>
        <taxon>Ascomycota</taxon>
        <taxon>Pezizomycotina</taxon>
        <taxon>Leotiomycetes</taxon>
        <taxon>Helotiales</taxon>
        <taxon>Mollisiaceae</taxon>
        <taxon>Mollisia</taxon>
    </lineage>
</organism>
<dbReference type="PANTHER" id="PTHR33048">
    <property type="entry name" value="PTH11-LIKE INTEGRAL MEMBRANE PROTEIN (AFU_ORTHOLOGUE AFUA_5G11245)"/>
    <property type="match status" value="1"/>
</dbReference>
<dbReference type="KEGG" id="psco:LY89DRAFT_731510"/>
<evidence type="ECO:0000256" key="5">
    <source>
        <dbReference type="ARBA" id="ARBA00038359"/>
    </source>
</evidence>
<proteinExistence type="inferred from homology"/>
<evidence type="ECO:0000256" key="2">
    <source>
        <dbReference type="ARBA" id="ARBA00022692"/>
    </source>
</evidence>
<evidence type="ECO:0000256" key="7">
    <source>
        <dbReference type="SAM" id="Phobius"/>
    </source>
</evidence>
<feature type="transmembrane region" description="Helical" evidence="7">
    <location>
        <begin position="28"/>
        <end position="48"/>
    </location>
</feature>
<keyword evidence="4 7" id="KW-0472">Membrane</keyword>
<dbReference type="InterPro" id="IPR052337">
    <property type="entry name" value="SAT4-like"/>
</dbReference>
<evidence type="ECO:0000259" key="8">
    <source>
        <dbReference type="Pfam" id="PF20684"/>
    </source>
</evidence>
<dbReference type="GO" id="GO:0016020">
    <property type="term" value="C:membrane"/>
    <property type="evidence" value="ECO:0007669"/>
    <property type="project" value="UniProtKB-SubCell"/>
</dbReference>
<evidence type="ECO:0000256" key="1">
    <source>
        <dbReference type="ARBA" id="ARBA00004141"/>
    </source>
</evidence>
<evidence type="ECO:0000256" key="6">
    <source>
        <dbReference type="SAM" id="MobiDB-lite"/>
    </source>
</evidence>
<dbReference type="OrthoDB" id="5329176at2759"/>
<dbReference type="GeneID" id="28829306"/>
<evidence type="ECO:0000256" key="4">
    <source>
        <dbReference type="ARBA" id="ARBA00023136"/>
    </source>
</evidence>
<feature type="domain" description="Rhodopsin" evidence="8">
    <location>
        <begin position="44"/>
        <end position="285"/>
    </location>
</feature>